<dbReference type="PROSITE" id="PS00107">
    <property type="entry name" value="PROTEIN_KINASE_ATP"/>
    <property type="match status" value="1"/>
</dbReference>
<keyword evidence="9" id="KW-1185">Reference proteome</keyword>
<keyword evidence="4 5" id="KW-0067">ATP-binding</keyword>
<dbReference type="InterPro" id="IPR008271">
    <property type="entry name" value="Ser/Thr_kinase_AS"/>
</dbReference>
<dbReference type="GO" id="GO:0004674">
    <property type="term" value="F:protein serine/threonine kinase activity"/>
    <property type="evidence" value="ECO:0007669"/>
    <property type="project" value="UniProtKB-EC"/>
</dbReference>
<comment type="caution">
    <text evidence="8">The sequence shown here is derived from an EMBL/GenBank/DDBJ whole genome shotgun (WGS) entry which is preliminary data.</text>
</comment>
<dbReference type="InterPro" id="IPR017441">
    <property type="entry name" value="Protein_kinase_ATP_BS"/>
</dbReference>
<evidence type="ECO:0000256" key="5">
    <source>
        <dbReference type="PROSITE-ProRule" id="PRU10141"/>
    </source>
</evidence>
<sequence length="343" mass="35919">MTALCPEDPDRIDEYRLLGRLGEGGMGVVYLARSARGRMVAVKTVRAELAAGHDFRRRFAKEVAAARQVGGEWTAAVLAADAEAPRPWVATAYVAGPTLFSVVAEQYGPLPEHSVRALGAGLCRALADIHAAGLIHRDLKPGNVMVTIEGPRVIDFGIVRAIEATAGLTTTGVVIGSPGFMSPEQARGERLAGASDVFSLGTVLAFAATGRMPFTAPEQKAHALMYRVINDPPDLTGVPAPLLGPVEACLAKDPARRPSLEDLLARLESPEAAGPWLPPEVLARLGQDAVALLAHEDPATRPPPQAANPAQILAPPPGAFGPPVPAPPPRPPPAPRLLPLDQP</sequence>
<dbReference type="InterPro" id="IPR000719">
    <property type="entry name" value="Prot_kinase_dom"/>
</dbReference>
<evidence type="ECO:0000313" key="8">
    <source>
        <dbReference type="EMBL" id="MDT0305787.1"/>
    </source>
</evidence>
<dbReference type="Pfam" id="PF00069">
    <property type="entry name" value="Pkinase"/>
    <property type="match status" value="1"/>
</dbReference>
<evidence type="ECO:0000256" key="3">
    <source>
        <dbReference type="ARBA" id="ARBA00022777"/>
    </source>
</evidence>
<dbReference type="CDD" id="cd14014">
    <property type="entry name" value="STKc_PknB_like"/>
    <property type="match status" value="1"/>
</dbReference>
<dbReference type="PROSITE" id="PS00108">
    <property type="entry name" value="PROTEIN_KINASE_ST"/>
    <property type="match status" value="1"/>
</dbReference>
<dbReference type="PROSITE" id="PS50011">
    <property type="entry name" value="PROTEIN_KINASE_DOM"/>
    <property type="match status" value="1"/>
</dbReference>
<accession>A0ABU2L2Q2</accession>
<dbReference type="Gene3D" id="3.30.200.20">
    <property type="entry name" value="Phosphorylase Kinase, domain 1"/>
    <property type="match status" value="1"/>
</dbReference>
<dbReference type="PANTHER" id="PTHR43289:SF34">
    <property type="entry name" value="SERINE_THREONINE-PROTEIN KINASE YBDM-RELATED"/>
    <property type="match status" value="1"/>
</dbReference>
<dbReference type="SMART" id="SM00220">
    <property type="entry name" value="S_TKc"/>
    <property type="match status" value="1"/>
</dbReference>
<name>A0ABU2L2Q2_9ACTN</name>
<evidence type="ECO:0000256" key="6">
    <source>
        <dbReference type="SAM" id="MobiDB-lite"/>
    </source>
</evidence>
<evidence type="ECO:0000256" key="4">
    <source>
        <dbReference type="ARBA" id="ARBA00022840"/>
    </source>
</evidence>
<proteinExistence type="predicted"/>
<feature type="non-terminal residue" evidence="8">
    <location>
        <position position="343"/>
    </location>
</feature>
<feature type="domain" description="Protein kinase" evidence="7">
    <location>
        <begin position="15"/>
        <end position="277"/>
    </location>
</feature>
<dbReference type="Gene3D" id="1.10.510.10">
    <property type="entry name" value="Transferase(Phosphotransferase) domain 1"/>
    <property type="match status" value="1"/>
</dbReference>
<evidence type="ECO:0000259" key="7">
    <source>
        <dbReference type="PROSITE" id="PS50011"/>
    </source>
</evidence>
<dbReference type="RefSeq" id="WP_311628705.1">
    <property type="nucleotide sequence ID" value="NZ_JAVREN010000002.1"/>
</dbReference>
<evidence type="ECO:0000256" key="2">
    <source>
        <dbReference type="ARBA" id="ARBA00022741"/>
    </source>
</evidence>
<keyword evidence="2 5" id="KW-0547">Nucleotide-binding</keyword>
<feature type="compositionally biased region" description="Pro residues" evidence="6">
    <location>
        <begin position="314"/>
        <end position="343"/>
    </location>
</feature>
<feature type="binding site" evidence="5">
    <location>
        <position position="43"/>
    </location>
    <ligand>
        <name>ATP</name>
        <dbReference type="ChEBI" id="CHEBI:30616"/>
    </ligand>
</feature>
<dbReference type="Proteomes" id="UP001183388">
    <property type="component" value="Unassembled WGS sequence"/>
</dbReference>
<keyword evidence="3 8" id="KW-0418">Kinase</keyword>
<dbReference type="PANTHER" id="PTHR43289">
    <property type="entry name" value="MITOGEN-ACTIVATED PROTEIN KINASE KINASE KINASE 20-RELATED"/>
    <property type="match status" value="1"/>
</dbReference>
<keyword evidence="1 8" id="KW-0808">Transferase</keyword>
<evidence type="ECO:0000313" key="9">
    <source>
        <dbReference type="Proteomes" id="UP001183388"/>
    </source>
</evidence>
<organism evidence="8 9">
    <name type="scientific">Streptomyces boetiae</name>
    <dbReference type="NCBI Taxonomy" id="3075541"/>
    <lineage>
        <taxon>Bacteria</taxon>
        <taxon>Bacillati</taxon>
        <taxon>Actinomycetota</taxon>
        <taxon>Actinomycetes</taxon>
        <taxon>Kitasatosporales</taxon>
        <taxon>Streptomycetaceae</taxon>
        <taxon>Streptomyces</taxon>
    </lineage>
</organism>
<reference evidence="9" key="1">
    <citation type="submission" date="2023-07" db="EMBL/GenBank/DDBJ databases">
        <title>30 novel species of actinomycetes from the DSMZ collection.</title>
        <authorList>
            <person name="Nouioui I."/>
        </authorList>
    </citation>
    <scope>NUCLEOTIDE SEQUENCE [LARGE SCALE GENOMIC DNA]</scope>
    <source>
        <strain evidence="9">DSM 44917</strain>
    </source>
</reference>
<dbReference type="SUPFAM" id="SSF56112">
    <property type="entry name" value="Protein kinase-like (PK-like)"/>
    <property type="match status" value="1"/>
</dbReference>
<dbReference type="EC" id="2.7.11.1" evidence="8"/>
<evidence type="ECO:0000256" key="1">
    <source>
        <dbReference type="ARBA" id="ARBA00022679"/>
    </source>
</evidence>
<protein>
    <submittedName>
        <fullName evidence="8">Serine/threonine-protein kinase</fullName>
        <ecNumber evidence="8">2.7.11.1</ecNumber>
    </submittedName>
</protein>
<gene>
    <name evidence="8" type="ORF">RM780_02260</name>
</gene>
<dbReference type="EMBL" id="JAVREN010000002">
    <property type="protein sequence ID" value="MDT0305787.1"/>
    <property type="molecule type" value="Genomic_DNA"/>
</dbReference>
<feature type="region of interest" description="Disordered" evidence="6">
    <location>
        <begin position="294"/>
        <end position="343"/>
    </location>
</feature>
<dbReference type="InterPro" id="IPR011009">
    <property type="entry name" value="Kinase-like_dom_sf"/>
</dbReference>